<evidence type="ECO:0000313" key="6">
    <source>
        <dbReference type="EMBL" id="ACO66661.1"/>
    </source>
</evidence>
<dbReference type="OMA" id="RWVCERC"/>
<dbReference type="Proteomes" id="UP000002009">
    <property type="component" value="Chromosome 13"/>
</dbReference>
<keyword evidence="2 4" id="KW-0863">Zinc-finger</keyword>
<dbReference type="EMBL" id="CP001331">
    <property type="protein sequence ID" value="ACO66661.1"/>
    <property type="molecule type" value="Genomic_DNA"/>
</dbReference>
<dbReference type="KEGG" id="mis:MICPUN_63409"/>
<dbReference type="InParanoid" id="C1EFU6"/>
<sequence>MFEPAILPGRRELQYSCDLCGELPISCKRWCCDVCEDFDICDTCHATSMQMKERGVSHPGPHSPDHPCTAYKITESAEPVHSGSLKDVMADAIERWFVDTLRNAKNGDANQAALLAEMLSTGYGCTKDAEEARYWKQVARNGGARRVVGVYDELP</sequence>
<evidence type="ECO:0000313" key="7">
    <source>
        <dbReference type="Proteomes" id="UP000002009"/>
    </source>
</evidence>
<gene>
    <name evidence="6" type="ORF">MICPUN_63409</name>
</gene>
<evidence type="ECO:0000256" key="3">
    <source>
        <dbReference type="ARBA" id="ARBA00022833"/>
    </source>
</evidence>
<keyword evidence="7" id="KW-1185">Reference proteome</keyword>
<dbReference type="PROSITE" id="PS50135">
    <property type="entry name" value="ZF_ZZ_2"/>
    <property type="match status" value="1"/>
</dbReference>
<protein>
    <recommendedName>
        <fullName evidence="5">ZZ-type domain-containing protein</fullName>
    </recommendedName>
</protein>
<dbReference type="Pfam" id="PF00569">
    <property type="entry name" value="ZZ"/>
    <property type="match status" value="1"/>
</dbReference>
<dbReference type="InterPro" id="IPR000433">
    <property type="entry name" value="Znf_ZZ"/>
</dbReference>
<dbReference type="PANTHER" id="PTHR36792">
    <property type="entry name" value="EXPRESSED PROTEIN"/>
    <property type="match status" value="1"/>
</dbReference>
<dbReference type="PANTHER" id="PTHR36792:SF5">
    <property type="entry name" value="SEL1 REPEAT PROTEIN"/>
    <property type="match status" value="1"/>
</dbReference>
<accession>C1EFU6</accession>
<dbReference type="PROSITE" id="PS01357">
    <property type="entry name" value="ZF_ZZ_1"/>
    <property type="match status" value="1"/>
</dbReference>
<dbReference type="InterPro" id="IPR043145">
    <property type="entry name" value="Znf_ZZ_sf"/>
</dbReference>
<keyword evidence="3" id="KW-0862">Zinc</keyword>
<dbReference type="SUPFAM" id="SSF57850">
    <property type="entry name" value="RING/U-box"/>
    <property type="match status" value="1"/>
</dbReference>
<keyword evidence="1" id="KW-0479">Metal-binding</keyword>
<dbReference type="AlphaFoldDB" id="C1EFU6"/>
<name>C1EFU6_MICCC</name>
<dbReference type="STRING" id="296587.C1EFU6"/>
<reference evidence="6 7" key="1">
    <citation type="journal article" date="2009" name="Science">
        <title>Green evolution and dynamic adaptations revealed by genomes of the marine picoeukaryotes Micromonas.</title>
        <authorList>
            <person name="Worden A.Z."/>
            <person name="Lee J.H."/>
            <person name="Mock T."/>
            <person name="Rouze P."/>
            <person name="Simmons M.P."/>
            <person name="Aerts A.L."/>
            <person name="Allen A.E."/>
            <person name="Cuvelier M.L."/>
            <person name="Derelle E."/>
            <person name="Everett M.V."/>
            <person name="Foulon E."/>
            <person name="Grimwood J."/>
            <person name="Gundlach H."/>
            <person name="Henrissat B."/>
            <person name="Napoli C."/>
            <person name="McDonald S.M."/>
            <person name="Parker M.S."/>
            <person name="Rombauts S."/>
            <person name="Salamov A."/>
            <person name="Von Dassow P."/>
            <person name="Badger J.H."/>
            <person name="Coutinho P.M."/>
            <person name="Demir E."/>
            <person name="Dubchak I."/>
            <person name="Gentemann C."/>
            <person name="Eikrem W."/>
            <person name="Gready J.E."/>
            <person name="John U."/>
            <person name="Lanier W."/>
            <person name="Lindquist E.A."/>
            <person name="Lucas S."/>
            <person name="Mayer K.F."/>
            <person name="Moreau H."/>
            <person name="Not F."/>
            <person name="Otillar R."/>
            <person name="Panaud O."/>
            <person name="Pangilinan J."/>
            <person name="Paulsen I."/>
            <person name="Piegu B."/>
            <person name="Poliakov A."/>
            <person name="Robbens S."/>
            <person name="Schmutz J."/>
            <person name="Toulza E."/>
            <person name="Wyss T."/>
            <person name="Zelensky A."/>
            <person name="Zhou K."/>
            <person name="Armbrust E.V."/>
            <person name="Bhattacharya D."/>
            <person name="Goodenough U.W."/>
            <person name="Van de Peer Y."/>
            <person name="Grigoriev I.V."/>
        </authorList>
    </citation>
    <scope>NUCLEOTIDE SEQUENCE [LARGE SCALE GENOMIC DNA]</scope>
    <source>
        <strain evidence="7">RCC299 / NOUM17</strain>
    </source>
</reference>
<proteinExistence type="predicted"/>
<organism evidence="6 7">
    <name type="scientific">Micromonas commoda (strain RCC299 / NOUM17 / CCMP2709)</name>
    <name type="common">Picoplanktonic green alga</name>
    <dbReference type="NCBI Taxonomy" id="296587"/>
    <lineage>
        <taxon>Eukaryota</taxon>
        <taxon>Viridiplantae</taxon>
        <taxon>Chlorophyta</taxon>
        <taxon>Mamiellophyceae</taxon>
        <taxon>Mamiellales</taxon>
        <taxon>Mamiellaceae</taxon>
        <taxon>Micromonas</taxon>
    </lineage>
</organism>
<dbReference type="GO" id="GO:0008270">
    <property type="term" value="F:zinc ion binding"/>
    <property type="evidence" value="ECO:0007669"/>
    <property type="project" value="UniProtKB-KW"/>
</dbReference>
<dbReference type="OrthoDB" id="2384430at2759"/>
<dbReference type="SMART" id="SM00291">
    <property type="entry name" value="ZnF_ZZ"/>
    <property type="match status" value="1"/>
</dbReference>
<evidence type="ECO:0000256" key="1">
    <source>
        <dbReference type="ARBA" id="ARBA00022723"/>
    </source>
</evidence>
<evidence type="ECO:0000256" key="4">
    <source>
        <dbReference type="PROSITE-ProRule" id="PRU00228"/>
    </source>
</evidence>
<feature type="domain" description="ZZ-type" evidence="5">
    <location>
        <begin position="12"/>
        <end position="76"/>
    </location>
</feature>
<dbReference type="Gene3D" id="3.30.60.90">
    <property type="match status" value="1"/>
</dbReference>
<evidence type="ECO:0000259" key="5">
    <source>
        <dbReference type="PROSITE" id="PS50135"/>
    </source>
</evidence>
<dbReference type="eggNOG" id="KOG1776">
    <property type="taxonomic scope" value="Eukaryota"/>
</dbReference>
<evidence type="ECO:0000256" key="2">
    <source>
        <dbReference type="ARBA" id="ARBA00022771"/>
    </source>
</evidence>
<dbReference type="RefSeq" id="XP_002505403.1">
    <property type="nucleotide sequence ID" value="XM_002505357.1"/>
</dbReference>
<dbReference type="GeneID" id="8248333"/>